<dbReference type="Pfam" id="PF07883">
    <property type="entry name" value="Cupin_2"/>
    <property type="match status" value="1"/>
</dbReference>
<evidence type="ECO:0000313" key="2">
    <source>
        <dbReference type="EMBL" id="TNC14842.1"/>
    </source>
</evidence>
<dbReference type="Gene3D" id="2.60.120.10">
    <property type="entry name" value="Jelly Rolls"/>
    <property type="match status" value="1"/>
</dbReference>
<keyword evidence="3" id="KW-1185">Reference proteome</keyword>
<dbReference type="SUPFAM" id="SSF51182">
    <property type="entry name" value="RmlC-like cupins"/>
    <property type="match status" value="1"/>
</dbReference>
<evidence type="ECO:0000259" key="1">
    <source>
        <dbReference type="Pfam" id="PF07883"/>
    </source>
</evidence>
<dbReference type="Proteomes" id="UP000305267">
    <property type="component" value="Unassembled WGS sequence"/>
</dbReference>
<dbReference type="InterPro" id="IPR014710">
    <property type="entry name" value="RmlC-like_jellyroll"/>
</dbReference>
<dbReference type="InterPro" id="IPR013096">
    <property type="entry name" value="Cupin_2"/>
</dbReference>
<proteinExistence type="predicted"/>
<dbReference type="EMBL" id="VDDA01000002">
    <property type="protein sequence ID" value="TNC14842.1"/>
    <property type="molecule type" value="Genomic_DNA"/>
</dbReference>
<feature type="domain" description="Cupin type-2" evidence="1">
    <location>
        <begin position="34"/>
        <end position="99"/>
    </location>
</feature>
<organism evidence="2 3">
    <name type="scientific">Methylobacterium terricola</name>
    <dbReference type="NCBI Taxonomy" id="2583531"/>
    <lineage>
        <taxon>Bacteria</taxon>
        <taxon>Pseudomonadati</taxon>
        <taxon>Pseudomonadota</taxon>
        <taxon>Alphaproteobacteria</taxon>
        <taxon>Hyphomicrobiales</taxon>
        <taxon>Methylobacteriaceae</taxon>
        <taxon>Methylobacterium</taxon>
    </lineage>
</organism>
<evidence type="ECO:0000313" key="3">
    <source>
        <dbReference type="Proteomes" id="UP000305267"/>
    </source>
</evidence>
<dbReference type="RefSeq" id="WP_139034383.1">
    <property type="nucleotide sequence ID" value="NZ_VDDA01000002.1"/>
</dbReference>
<gene>
    <name evidence="2" type="ORF">FF100_04475</name>
</gene>
<name>A0A5C4LPU1_9HYPH</name>
<dbReference type="AlphaFoldDB" id="A0A5C4LPU1"/>
<protein>
    <submittedName>
        <fullName evidence="2">Cupin domain-containing protein</fullName>
    </submittedName>
</protein>
<sequence>MSLSGLDFGQEFRRLADQGERESTTVLGGVAVRLVRVAGGGEGRWDRHDRTTETVIVWSGDFSVEFRDHTLHLGPGQCCVVPVGAEHRGRSREGAEVILFTAAG</sequence>
<accession>A0A5C4LPU1</accession>
<dbReference type="OrthoDB" id="9794183at2"/>
<comment type="caution">
    <text evidence="2">The sequence shown here is derived from an EMBL/GenBank/DDBJ whole genome shotgun (WGS) entry which is preliminary data.</text>
</comment>
<dbReference type="InterPro" id="IPR011051">
    <property type="entry name" value="RmlC_Cupin_sf"/>
</dbReference>
<reference evidence="2 3" key="1">
    <citation type="submission" date="2019-06" db="EMBL/GenBank/DDBJ databases">
        <title>Genome of Methylobacterium sp. 17Sr1-39.</title>
        <authorList>
            <person name="Seo T."/>
        </authorList>
    </citation>
    <scope>NUCLEOTIDE SEQUENCE [LARGE SCALE GENOMIC DNA]</scope>
    <source>
        <strain evidence="2 3">17Sr1-39</strain>
    </source>
</reference>